<dbReference type="RefSeq" id="WP_354601463.1">
    <property type="nucleotide sequence ID" value="NZ_JBEWZI010000012.1"/>
</dbReference>
<keyword evidence="3" id="KW-1185">Reference proteome</keyword>
<keyword evidence="1" id="KW-0732">Signal</keyword>
<evidence type="ECO:0000313" key="2">
    <source>
        <dbReference type="EMBL" id="MET7015000.1"/>
    </source>
</evidence>
<proteinExistence type="predicted"/>
<protein>
    <recommendedName>
        <fullName evidence="4">DUF4136 domain-containing protein</fullName>
    </recommendedName>
</protein>
<evidence type="ECO:0000313" key="3">
    <source>
        <dbReference type="Proteomes" id="UP001549691"/>
    </source>
</evidence>
<gene>
    <name evidence="2" type="ORF">ABXR19_12425</name>
</gene>
<evidence type="ECO:0008006" key="4">
    <source>
        <dbReference type="Google" id="ProtNLM"/>
    </source>
</evidence>
<reference evidence="2 3" key="1">
    <citation type="submission" date="2024-07" db="EMBL/GenBank/DDBJ databases">
        <title>Uliginosibacterium flavum JJ3220;KACC:17644.</title>
        <authorList>
            <person name="Kim M.K."/>
        </authorList>
    </citation>
    <scope>NUCLEOTIDE SEQUENCE [LARGE SCALE GENOMIC DNA]</scope>
    <source>
        <strain evidence="2 3">KACC:17644</strain>
    </source>
</reference>
<evidence type="ECO:0000256" key="1">
    <source>
        <dbReference type="SAM" id="SignalP"/>
    </source>
</evidence>
<dbReference type="Proteomes" id="UP001549691">
    <property type="component" value="Unassembled WGS sequence"/>
</dbReference>
<sequence>MVSKRIFTLLLPIFAALLLTSCASLSEKVVSVSDPINFLAIQIQETTILDLENKGISRTETVELNKKVTVLMEDYKAAFMRALPSWKKVIFLPQGSTPSVQAPPDVSPASAYLLRITPYRALVSGADQGSSPPHLHQVVCKVQLVQLTTNQTVFEREHTFLSNLAGGFQSRYRAKLLDEQVTYLFERLKINHFHISPLIWP</sequence>
<feature type="chain" id="PRO_5047065297" description="DUF4136 domain-containing protein" evidence="1">
    <location>
        <begin position="26"/>
        <end position="201"/>
    </location>
</feature>
<name>A0ABV2TN85_9RHOO</name>
<accession>A0ABV2TN85</accession>
<dbReference type="PROSITE" id="PS51257">
    <property type="entry name" value="PROKAR_LIPOPROTEIN"/>
    <property type="match status" value="1"/>
</dbReference>
<organism evidence="2 3">
    <name type="scientific">Uliginosibacterium flavum</name>
    <dbReference type="NCBI Taxonomy" id="1396831"/>
    <lineage>
        <taxon>Bacteria</taxon>
        <taxon>Pseudomonadati</taxon>
        <taxon>Pseudomonadota</taxon>
        <taxon>Betaproteobacteria</taxon>
        <taxon>Rhodocyclales</taxon>
        <taxon>Zoogloeaceae</taxon>
        <taxon>Uliginosibacterium</taxon>
    </lineage>
</organism>
<comment type="caution">
    <text evidence="2">The sequence shown here is derived from an EMBL/GenBank/DDBJ whole genome shotgun (WGS) entry which is preliminary data.</text>
</comment>
<dbReference type="EMBL" id="JBEWZI010000012">
    <property type="protein sequence ID" value="MET7015000.1"/>
    <property type="molecule type" value="Genomic_DNA"/>
</dbReference>
<feature type="signal peptide" evidence="1">
    <location>
        <begin position="1"/>
        <end position="25"/>
    </location>
</feature>